<reference evidence="3" key="4">
    <citation type="submission" date="2025-05" db="UniProtKB">
        <authorList>
            <consortium name="EnsemblFungi"/>
        </authorList>
    </citation>
    <scope>IDENTIFICATION</scope>
    <source>
        <strain evidence="3">isolate 1-1 / race 1 (BBBD)</strain>
    </source>
</reference>
<dbReference type="VEuPathDB" id="FungiDB:PTTG_28412"/>
<proteinExistence type="predicted"/>
<feature type="chain" id="PRO_5008109784" evidence="1">
    <location>
        <begin position="20"/>
        <end position="173"/>
    </location>
</feature>
<organism evidence="2">
    <name type="scientific">Puccinia triticina (isolate 1-1 / race 1 (BBBD))</name>
    <name type="common">Brown leaf rust fungus</name>
    <dbReference type="NCBI Taxonomy" id="630390"/>
    <lineage>
        <taxon>Eukaryota</taxon>
        <taxon>Fungi</taxon>
        <taxon>Dikarya</taxon>
        <taxon>Basidiomycota</taxon>
        <taxon>Pucciniomycotina</taxon>
        <taxon>Pucciniomycetes</taxon>
        <taxon>Pucciniales</taxon>
        <taxon>Pucciniaceae</taxon>
        <taxon>Puccinia</taxon>
    </lineage>
</organism>
<dbReference type="AlphaFoldDB" id="A0A180GBV5"/>
<keyword evidence="4" id="KW-1185">Reference proteome</keyword>
<evidence type="ECO:0000313" key="2">
    <source>
        <dbReference type="EMBL" id="OAV90167.1"/>
    </source>
</evidence>
<reference evidence="2" key="1">
    <citation type="submission" date="2009-11" db="EMBL/GenBank/DDBJ databases">
        <authorList>
            <consortium name="The Broad Institute Genome Sequencing Platform"/>
            <person name="Ward D."/>
            <person name="Feldgarden M."/>
            <person name="Earl A."/>
            <person name="Young S.K."/>
            <person name="Zeng Q."/>
            <person name="Koehrsen M."/>
            <person name="Alvarado L."/>
            <person name="Berlin A."/>
            <person name="Bochicchio J."/>
            <person name="Borenstein D."/>
            <person name="Chapman S.B."/>
            <person name="Chen Z."/>
            <person name="Engels R."/>
            <person name="Freedman E."/>
            <person name="Gellesch M."/>
            <person name="Goldberg J."/>
            <person name="Griggs A."/>
            <person name="Gujja S."/>
            <person name="Heilman E."/>
            <person name="Heiman D."/>
            <person name="Hepburn T."/>
            <person name="Howarth C."/>
            <person name="Jen D."/>
            <person name="Larson L."/>
            <person name="Lewis B."/>
            <person name="Mehta T."/>
            <person name="Park D."/>
            <person name="Pearson M."/>
            <person name="Roberts A."/>
            <person name="Saif S."/>
            <person name="Shea T."/>
            <person name="Shenoy N."/>
            <person name="Sisk P."/>
            <person name="Stolte C."/>
            <person name="Sykes S."/>
            <person name="Thomson T."/>
            <person name="Walk T."/>
            <person name="White J."/>
            <person name="Yandava C."/>
            <person name="Izard J."/>
            <person name="Baranova O.V."/>
            <person name="Blanton J.M."/>
            <person name="Tanner A.C."/>
            <person name="Dewhirst F.E."/>
            <person name="Haas B."/>
            <person name="Nusbaum C."/>
            <person name="Birren B."/>
        </authorList>
    </citation>
    <scope>NUCLEOTIDE SEQUENCE [LARGE SCALE GENOMIC DNA]</scope>
    <source>
        <strain evidence="2">1-1 BBBD Race 1</strain>
    </source>
</reference>
<sequence>MLSRFLVVALVCSIAHVCGMYNNGIHPTEHVPPIVEIDHASPNVESTHFTSIGEVEKIRPFPFMMVRSAPKNEHLEVHYSTTTPTWHSQDVKYRILNKQAVITALENEIDGEKAITALKIDTDLWLVVDQTSETLNKISKHWYNWNAKVGLRGTQSSEISDLINRLCNQQLAA</sequence>
<protein>
    <submittedName>
        <fullName evidence="2 3">Uncharacterized protein</fullName>
    </submittedName>
</protein>
<accession>A0A180GBV5</accession>
<dbReference type="EnsemblFungi" id="PTTG_28412-t43_1">
    <property type="protein sequence ID" value="PTTG_28412-t43_1-p1"/>
    <property type="gene ID" value="PTTG_28412"/>
</dbReference>
<reference evidence="2" key="2">
    <citation type="submission" date="2016-05" db="EMBL/GenBank/DDBJ databases">
        <title>Comparative analysis highlights variable genome content of wheat rusts and divergence of the mating loci.</title>
        <authorList>
            <person name="Cuomo C.A."/>
            <person name="Bakkeren G."/>
            <person name="Szabo L."/>
            <person name="Khalil H."/>
            <person name="Joly D."/>
            <person name="Goldberg J."/>
            <person name="Young S."/>
            <person name="Zeng Q."/>
            <person name="Fellers J."/>
        </authorList>
    </citation>
    <scope>NUCLEOTIDE SEQUENCE [LARGE SCALE GENOMIC DNA]</scope>
    <source>
        <strain evidence="2">1-1 BBBD Race 1</strain>
    </source>
</reference>
<dbReference type="EMBL" id="ADAS02000107">
    <property type="protein sequence ID" value="OAV90167.1"/>
    <property type="molecule type" value="Genomic_DNA"/>
</dbReference>
<evidence type="ECO:0000313" key="4">
    <source>
        <dbReference type="Proteomes" id="UP000005240"/>
    </source>
</evidence>
<name>A0A180GBV5_PUCT1</name>
<dbReference type="Proteomes" id="UP000005240">
    <property type="component" value="Unassembled WGS sequence"/>
</dbReference>
<keyword evidence="1" id="KW-0732">Signal</keyword>
<gene>
    <name evidence="2" type="ORF">PTTG_28412</name>
</gene>
<reference evidence="3 4" key="3">
    <citation type="journal article" date="2017" name="G3 (Bethesda)">
        <title>Comparative analysis highlights variable genome content of wheat rusts and divergence of the mating loci.</title>
        <authorList>
            <person name="Cuomo C.A."/>
            <person name="Bakkeren G."/>
            <person name="Khalil H.B."/>
            <person name="Panwar V."/>
            <person name="Joly D."/>
            <person name="Linning R."/>
            <person name="Sakthikumar S."/>
            <person name="Song X."/>
            <person name="Adiconis X."/>
            <person name="Fan L."/>
            <person name="Goldberg J.M."/>
            <person name="Levin J.Z."/>
            <person name="Young S."/>
            <person name="Zeng Q."/>
            <person name="Anikster Y."/>
            <person name="Bruce M."/>
            <person name="Wang M."/>
            <person name="Yin C."/>
            <person name="McCallum B."/>
            <person name="Szabo L.J."/>
            <person name="Hulbert S."/>
            <person name="Chen X."/>
            <person name="Fellers J.P."/>
        </authorList>
    </citation>
    <scope>NUCLEOTIDE SEQUENCE</scope>
    <source>
        <strain evidence="3">isolate 1-1 / race 1 (BBBD)</strain>
        <strain evidence="4">Isolate 1-1 / race 1 (BBBD)</strain>
    </source>
</reference>
<feature type="signal peptide" evidence="1">
    <location>
        <begin position="1"/>
        <end position="19"/>
    </location>
</feature>
<evidence type="ECO:0000256" key="1">
    <source>
        <dbReference type="SAM" id="SignalP"/>
    </source>
</evidence>
<evidence type="ECO:0000313" key="3">
    <source>
        <dbReference type="EnsemblFungi" id="PTTG_28412-t43_1-p1"/>
    </source>
</evidence>